<sequence>MFLEAETAFGLNLLNTFPANESLVFSPLSIALALSLVHAGAKGDTRTQIGDTLLKGSKDDELAGHFSKIGNDLKNPTNSDVQTNVANRIFLKNGFTVEKSYSEFVEKHFAADAQTIDFTNGAEAAKIVNEFIKKNTGNKIDNVVQSSTFQDALALLVNAIYFKAKWREEFTKSGAEREFSKSTNDVKKIPFMSSYMEDQDYAEDDIFQVLSLPYKDTSYRCLFFLPKEKHGLASALKKLDDKRFQELAGKTKTTYATVHLPKVDLKKELELVPILEQLGINDVFSNNADLSGMAKGVKISDVIHHAVIKIDEEGTTAAAAVVVKAVPMMARMEEPVDFIADHPFLFAVVKDNHPLFLGTFFG</sequence>
<comment type="caution">
    <text evidence="4">The sequence shown here is derived from an EMBL/GenBank/DDBJ whole genome shotgun (WGS) entry which is preliminary data.</text>
</comment>
<dbReference type="InterPro" id="IPR000215">
    <property type="entry name" value="Serpin_fam"/>
</dbReference>
<dbReference type="SMART" id="SM00093">
    <property type="entry name" value="SERPIN"/>
    <property type="match status" value="1"/>
</dbReference>
<accession>A0A8S1ECK4</accession>
<dbReference type="InterPro" id="IPR023795">
    <property type="entry name" value="Serpin_CS"/>
</dbReference>
<dbReference type="Gene3D" id="3.30.497.10">
    <property type="entry name" value="Antithrombin, subunit I, domain 2"/>
    <property type="match status" value="1"/>
</dbReference>
<keyword evidence="5" id="KW-1185">Reference proteome</keyword>
<dbReference type="PANTHER" id="PTHR11461:SF211">
    <property type="entry name" value="GH10112P-RELATED"/>
    <property type="match status" value="1"/>
</dbReference>
<dbReference type="GO" id="GO:0004867">
    <property type="term" value="F:serine-type endopeptidase inhibitor activity"/>
    <property type="evidence" value="ECO:0007669"/>
    <property type="project" value="InterPro"/>
</dbReference>
<evidence type="ECO:0000313" key="4">
    <source>
        <dbReference type="EMBL" id="CAB3398391.1"/>
    </source>
</evidence>
<dbReference type="PANTHER" id="PTHR11461">
    <property type="entry name" value="SERINE PROTEASE INHIBITOR, SERPIN"/>
    <property type="match status" value="1"/>
</dbReference>
<reference evidence="4 5" key="1">
    <citation type="submission" date="2020-04" db="EMBL/GenBank/DDBJ databases">
        <authorList>
            <person name="Laetsch R D."/>
            <person name="Stevens L."/>
            <person name="Kumar S."/>
            <person name="Blaxter L. M."/>
        </authorList>
    </citation>
    <scope>NUCLEOTIDE SEQUENCE [LARGE SCALE GENOMIC DNA]</scope>
</reference>
<organism evidence="4 5">
    <name type="scientific">Caenorhabditis bovis</name>
    <dbReference type="NCBI Taxonomy" id="2654633"/>
    <lineage>
        <taxon>Eukaryota</taxon>
        <taxon>Metazoa</taxon>
        <taxon>Ecdysozoa</taxon>
        <taxon>Nematoda</taxon>
        <taxon>Chromadorea</taxon>
        <taxon>Rhabditida</taxon>
        <taxon>Rhabditina</taxon>
        <taxon>Rhabditomorpha</taxon>
        <taxon>Rhabditoidea</taxon>
        <taxon>Rhabditidae</taxon>
        <taxon>Peloderinae</taxon>
        <taxon>Caenorhabditis</taxon>
    </lineage>
</organism>
<dbReference type="GO" id="GO:0005615">
    <property type="term" value="C:extracellular space"/>
    <property type="evidence" value="ECO:0007669"/>
    <property type="project" value="InterPro"/>
</dbReference>
<dbReference type="InterPro" id="IPR042185">
    <property type="entry name" value="Serpin_sf_2"/>
</dbReference>
<dbReference type="EMBL" id="CADEPM010000001">
    <property type="protein sequence ID" value="CAB3398391.1"/>
    <property type="molecule type" value="Genomic_DNA"/>
</dbReference>
<name>A0A8S1ECK4_9PELO</name>
<comment type="similarity">
    <text evidence="1 2">Belongs to the serpin family.</text>
</comment>
<dbReference type="InterPro" id="IPR023796">
    <property type="entry name" value="Serpin_dom"/>
</dbReference>
<protein>
    <recommendedName>
        <fullName evidence="3">Serpin domain-containing protein</fullName>
    </recommendedName>
</protein>
<dbReference type="InterPro" id="IPR036186">
    <property type="entry name" value="Serpin_sf"/>
</dbReference>
<gene>
    <name evidence="4" type="ORF">CBOVIS_LOCUS1670</name>
</gene>
<dbReference type="OrthoDB" id="9518664at2759"/>
<dbReference type="AlphaFoldDB" id="A0A8S1ECK4"/>
<evidence type="ECO:0000259" key="3">
    <source>
        <dbReference type="SMART" id="SM00093"/>
    </source>
</evidence>
<dbReference type="Pfam" id="PF00079">
    <property type="entry name" value="Serpin"/>
    <property type="match status" value="1"/>
</dbReference>
<dbReference type="SUPFAM" id="SSF56574">
    <property type="entry name" value="Serpins"/>
    <property type="match status" value="1"/>
</dbReference>
<dbReference type="InterPro" id="IPR042178">
    <property type="entry name" value="Serpin_sf_1"/>
</dbReference>
<evidence type="ECO:0000256" key="1">
    <source>
        <dbReference type="ARBA" id="ARBA00009500"/>
    </source>
</evidence>
<dbReference type="Gene3D" id="2.30.39.10">
    <property type="entry name" value="Alpha-1-antitrypsin, domain 1"/>
    <property type="match status" value="1"/>
</dbReference>
<dbReference type="Proteomes" id="UP000494206">
    <property type="component" value="Unassembled WGS sequence"/>
</dbReference>
<dbReference type="PROSITE" id="PS00284">
    <property type="entry name" value="SERPIN"/>
    <property type="match status" value="1"/>
</dbReference>
<evidence type="ECO:0000256" key="2">
    <source>
        <dbReference type="RuleBase" id="RU000411"/>
    </source>
</evidence>
<feature type="domain" description="Serpin" evidence="3">
    <location>
        <begin position="11"/>
        <end position="361"/>
    </location>
</feature>
<proteinExistence type="inferred from homology"/>
<evidence type="ECO:0000313" key="5">
    <source>
        <dbReference type="Proteomes" id="UP000494206"/>
    </source>
</evidence>